<evidence type="ECO:0000313" key="5">
    <source>
        <dbReference type="EMBL" id="KAJ6850069.1"/>
    </source>
</evidence>
<keyword evidence="6" id="KW-1185">Reference proteome</keyword>
<dbReference type="PANTHER" id="PTHR31066:SF10">
    <property type="entry name" value="OCTICOSAPEPTIDE_PHOX_BEM1P FAMILY PROTEIN"/>
    <property type="match status" value="1"/>
</dbReference>
<dbReference type="SMART" id="SM00666">
    <property type="entry name" value="PB1"/>
    <property type="match status" value="1"/>
</dbReference>
<feature type="compositionally biased region" description="Basic residues" evidence="1">
    <location>
        <begin position="214"/>
        <end position="226"/>
    </location>
</feature>
<dbReference type="EMBL" id="JANAVB010003200">
    <property type="protein sequence ID" value="KAJ6850069.1"/>
    <property type="molecule type" value="Genomic_DNA"/>
</dbReference>
<comment type="caution">
    <text evidence="3">The sequence shown here is derived from an EMBL/GenBank/DDBJ whole genome shotgun (WGS) entry which is preliminary data.</text>
</comment>
<evidence type="ECO:0000313" key="6">
    <source>
        <dbReference type="Proteomes" id="UP001140949"/>
    </source>
</evidence>
<name>A0AAX6HLH8_IRIPA</name>
<dbReference type="InterPro" id="IPR053198">
    <property type="entry name" value="Gynoecium_Dev_Regulator"/>
</dbReference>
<accession>A0AAX6HLH8</accession>
<dbReference type="AlphaFoldDB" id="A0AAX6HLH8"/>
<organism evidence="3 6">
    <name type="scientific">Iris pallida</name>
    <name type="common">Sweet iris</name>
    <dbReference type="NCBI Taxonomy" id="29817"/>
    <lineage>
        <taxon>Eukaryota</taxon>
        <taxon>Viridiplantae</taxon>
        <taxon>Streptophyta</taxon>
        <taxon>Embryophyta</taxon>
        <taxon>Tracheophyta</taxon>
        <taxon>Spermatophyta</taxon>
        <taxon>Magnoliopsida</taxon>
        <taxon>Liliopsida</taxon>
        <taxon>Asparagales</taxon>
        <taxon>Iridaceae</taxon>
        <taxon>Iridoideae</taxon>
        <taxon>Irideae</taxon>
        <taxon>Iris</taxon>
    </lineage>
</organism>
<dbReference type="EMBL" id="JANAVB010008599">
    <property type="protein sequence ID" value="KAJ6841414.1"/>
    <property type="molecule type" value="Genomic_DNA"/>
</dbReference>
<feature type="region of interest" description="Disordered" evidence="1">
    <location>
        <begin position="211"/>
        <end position="243"/>
    </location>
</feature>
<evidence type="ECO:0000313" key="4">
    <source>
        <dbReference type="EMBL" id="KAJ6847642.1"/>
    </source>
</evidence>
<sequence length="243" mass="26118">MVGTSSPTSSSSSSCLSIGSFADDVASTKSSSTTIKFLCSYGGKILPRHPDGKLRYVGGDTRVLSVDRSVTFSGPLACLFAAMLFSVFNPDVRIIDCFSFCLIESELLAKMGELCGWGAAVSLRCQMPTEDLDALVSVTSDEDLANLIEEYDLAAGSTVHPPKIRAFLHPPPPPSSKVNSVRTTRPPVPAAAATHRCVHHHAAARFSVAGRTGHGARRVQHHHQHPPHQNQQLPAVHHGNHWQ</sequence>
<dbReference type="InterPro" id="IPR000270">
    <property type="entry name" value="PB1_dom"/>
</dbReference>
<proteinExistence type="predicted"/>
<feature type="domain" description="PB1" evidence="2">
    <location>
        <begin position="49"/>
        <end position="171"/>
    </location>
</feature>
<evidence type="ECO:0000313" key="3">
    <source>
        <dbReference type="EMBL" id="KAJ6841414.1"/>
    </source>
</evidence>
<dbReference type="SUPFAM" id="SSF54277">
    <property type="entry name" value="CAD &amp; PB1 domains"/>
    <property type="match status" value="1"/>
</dbReference>
<dbReference type="Proteomes" id="UP001140949">
    <property type="component" value="Unassembled WGS sequence"/>
</dbReference>
<protein>
    <recommendedName>
        <fullName evidence="2">PB1 domain-containing protein</fullName>
    </recommendedName>
</protein>
<dbReference type="EMBL" id="JANAVB010005045">
    <property type="protein sequence ID" value="KAJ6847642.1"/>
    <property type="molecule type" value="Genomic_DNA"/>
</dbReference>
<dbReference type="CDD" id="cd06410">
    <property type="entry name" value="PB1_UP2"/>
    <property type="match status" value="1"/>
</dbReference>
<reference evidence="3" key="1">
    <citation type="journal article" date="2023" name="GigaByte">
        <title>Genome assembly of the bearded iris, Iris pallida Lam.</title>
        <authorList>
            <person name="Bruccoleri R.E."/>
            <person name="Oakeley E.J."/>
            <person name="Faust A.M.E."/>
            <person name="Altorfer M."/>
            <person name="Dessus-Babus S."/>
            <person name="Burckhardt D."/>
            <person name="Oertli M."/>
            <person name="Naumann U."/>
            <person name="Petersen F."/>
            <person name="Wong J."/>
        </authorList>
    </citation>
    <scope>NUCLEOTIDE SEQUENCE</scope>
    <source>
        <strain evidence="3">GSM-AAB239-AS_SAM_17_03QT</strain>
    </source>
</reference>
<dbReference type="PANTHER" id="PTHR31066">
    <property type="entry name" value="OS05G0427100 PROTEIN-RELATED"/>
    <property type="match status" value="1"/>
</dbReference>
<dbReference type="Pfam" id="PF00564">
    <property type="entry name" value="PB1"/>
    <property type="match status" value="1"/>
</dbReference>
<evidence type="ECO:0000256" key="1">
    <source>
        <dbReference type="SAM" id="MobiDB-lite"/>
    </source>
</evidence>
<evidence type="ECO:0000259" key="2">
    <source>
        <dbReference type="SMART" id="SM00666"/>
    </source>
</evidence>
<gene>
    <name evidence="5" type="ORF">M6B38_265685</name>
    <name evidence="4" type="ORF">M6B38_276560</name>
    <name evidence="3" type="ORF">M6B38_306005</name>
</gene>
<reference evidence="3" key="2">
    <citation type="submission" date="2023-04" db="EMBL/GenBank/DDBJ databases">
        <authorList>
            <person name="Bruccoleri R.E."/>
            <person name="Oakeley E.J."/>
            <person name="Faust A.-M."/>
            <person name="Dessus-Babus S."/>
            <person name="Altorfer M."/>
            <person name="Burckhardt D."/>
            <person name="Oertli M."/>
            <person name="Naumann U."/>
            <person name="Petersen F."/>
            <person name="Wong J."/>
        </authorList>
    </citation>
    <scope>NUCLEOTIDE SEQUENCE</scope>
    <source>
        <strain evidence="3">GSM-AAB239-AS_SAM_17_03QT</strain>
        <tissue evidence="3">Leaf</tissue>
    </source>
</reference>